<evidence type="ECO:0000313" key="2">
    <source>
        <dbReference type="Proteomes" id="UP000002640"/>
    </source>
</evidence>
<gene>
    <name evidence="1" type="ORF">PHYSODRAFT_372746</name>
</gene>
<protein>
    <submittedName>
        <fullName evidence="1">Uncharacterized protein</fullName>
    </submittedName>
</protein>
<accession>G5A7V6</accession>
<dbReference type="SMR" id="G5A7V6"/>
<sequence length="102" mass="11434">FPNAPDNLQKVCSYLLASLVYHHDHLVRTLDESHILFNSPLFRSPELVLALKSKVVCRCKRPGDAVRASGVPPHLGVIVNMNRRLDNVDTNISQLYDQISSV</sequence>
<name>G5A7V6_PHYSP</name>
<keyword evidence="2" id="KW-1185">Reference proteome</keyword>
<dbReference type="AlphaFoldDB" id="G5A7V6"/>
<dbReference type="InParanoid" id="G5A7V6"/>
<feature type="non-terminal residue" evidence="1">
    <location>
        <position position="1"/>
    </location>
</feature>
<evidence type="ECO:0000313" key="1">
    <source>
        <dbReference type="EMBL" id="EGZ07982.1"/>
    </source>
</evidence>
<feature type="non-terminal residue" evidence="1">
    <location>
        <position position="102"/>
    </location>
</feature>
<proteinExistence type="predicted"/>
<dbReference type="GeneID" id="20650384"/>
<reference evidence="1 2" key="1">
    <citation type="journal article" date="2006" name="Science">
        <title>Phytophthora genome sequences uncover evolutionary origins and mechanisms of pathogenesis.</title>
        <authorList>
            <person name="Tyler B.M."/>
            <person name="Tripathy S."/>
            <person name="Zhang X."/>
            <person name="Dehal P."/>
            <person name="Jiang R.H."/>
            <person name="Aerts A."/>
            <person name="Arredondo F.D."/>
            <person name="Baxter L."/>
            <person name="Bensasson D."/>
            <person name="Beynon J.L."/>
            <person name="Chapman J."/>
            <person name="Damasceno C.M."/>
            <person name="Dorrance A.E."/>
            <person name="Dou D."/>
            <person name="Dickerman A.W."/>
            <person name="Dubchak I.L."/>
            <person name="Garbelotto M."/>
            <person name="Gijzen M."/>
            <person name="Gordon S.G."/>
            <person name="Govers F."/>
            <person name="Grunwald N.J."/>
            <person name="Huang W."/>
            <person name="Ivors K.L."/>
            <person name="Jones R.W."/>
            <person name="Kamoun S."/>
            <person name="Krampis K."/>
            <person name="Lamour K.H."/>
            <person name="Lee M.K."/>
            <person name="McDonald W.H."/>
            <person name="Medina M."/>
            <person name="Meijer H.J."/>
            <person name="Nordberg E.K."/>
            <person name="Maclean D.J."/>
            <person name="Ospina-Giraldo M.D."/>
            <person name="Morris P.F."/>
            <person name="Phuntumart V."/>
            <person name="Putnam N.H."/>
            <person name="Rash S."/>
            <person name="Rose J.K."/>
            <person name="Sakihama Y."/>
            <person name="Salamov A.A."/>
            <person name="Savidor A."/>
            <person name="Scheuring C.F."/>
            <person name="Smith B.M."/>
            <person name="Sobral B.W."/>
            <person name="Terry A."/>
            <person name="Torto-Alalibo T.A."/>
            <person name="Win J."/>
            <person name="Xu Z."/>
            <person name="Zhang H."/>
            <person name="Grigoriev I.V."/>
            <person name="Rokhsar D.S."/>
            <person name="Boore J.L."/>
        </authorList>
    </citation>
    <scope>NUCLEOTIDE SEQUENCE [LARGE SCALE GENOMIC DNA]</scope>
    <source>
        <strain evidence="1 2">P6497</strain>
    </source>
</reference>
<organism evidence="1 2">
    <name type="scientific">Phytophthora sojae (strain P6497)</name>
    <name type="common">Soybean stem and root rot agent</name>
    <name type="synonym">Phytophthora megasperma f. sp. glycines</name>
    <dbReference type="NCBI Taxonomy" id="1094619"/>
    <lineage>
        <taxon>Eukaryota</taxon>
        <taxon>Sar</taxon>
        <taxon>Stramenopiles</taxon>
        <taxon>Oomycota</taxon>
        <taxon>Peronosporomycetes</taxon>
        <taxon>Peronosporales</taxon>
        <taxon>Peronosporaceae</taxon>
        <taxon>Phytophthora</taxon>
    </lineage>
</organism>
<dbReference type="KEGG" id="psoj:PHYSODRAFT_372746"/>
<dbReference type="RefSeq" id="XP_009536154.1">
    <property type="nucleotide sequence ID" value="XM_009537859.1"/>
</dbReference>
<dbReference type="Proteomes" id="UP000002640">
    <property type="component" value="Unassembled WGS sequence"/>
</dbReference>
<dbReference type="EMBL" id="JH159161">
    <property type="protein sequence ID" value="EGZ07982.1"/>
    <property type="molecule type" value="Genomic_DNA"/>
</dbReference>